<accession>A0ABP7AX25</accession>
<name>A0ABP7AX25_9ACTN</name>
<keyword evidence="4 5" id="KW-0732">Signal</keyword>
<keyword evidence="8" id="KW-1185">Reference proteome</keyword>
<evidence type="ECO:0000313" key="8">
    <source>
        <dbReference type="Proteomes" id="UP001501490"/>
    </source>
</evidence>
<feature type="domain" description="Fe/B12 periplasmic-binding" evidence="6">
    <location>
        <begin position="113"/>
        <end position="309"/>
    </location>
</feature>
<evidence type="ECO:0000256" key="5">
    <source>
        <dbReference type="SAM" id="SignalP"/>
    </source>
</evidence>
<dbReference type="InterPro" id="IPR002491">
    <property type="entry name" value="ABC_transptr_periplasmic_BD"/>
</dbReference>
<proteinExistence type="inferred from homology"/>
<sequence length="340" mass="35216">MPARTTRLLTLLVALLASAGPTLTAGCAASTPSSSPPVATGSVADGPWSFTDDLGKTVTLDHRPATVVALTDVAVSMLAYGVRPAGVFGRTNLDTDQRFTGFDVAGITDVDASYGDIDLEKLAAMAPDLIVTQGYPSKTGGAVDGSAPLYGFADLAQQDKVAKIAPIVTIAIVGNGARVIERTADLIVALGASADAGPLADGKRAYDAATAKLTAAAANGVTVQTMYAEAGNVYVAKAGDDPTLTLYASLGLRFVEPKTKNYYWDIVSWEDYDSIGGDLVLYSPEGFDKARLMKQPTFAATPAAKAGQVHPWLSTAMDYVTQAAYVDQLAGWVSAAKPLS</sequence>
<dbReference type="PROSITE" id="PS51257">
    <property type="entry name" value="PROKAR_LIPOPROTEIN"/>
    <property type="match status" value="1"/>
</dbReference>
<dbReference type="PANTHER" id="PTHR30532">
    <property type="entry name" value="IRON III DICITRATE-BINDING PERIPLASMIC PROTEIN"/>
    <property type="match status" value="1"/>
</dbReference>
<dbReference type="RefSeq" id="WP_344809910.1">
    <property type="nucleotide sequence ID" value="NZ_BAABAB010000052.1"/>
</dbReference>
<organism evidence="7 8">
    <name type="scientific">Microlunatus ginsengisoli</name>
    <dbReference type="NCBI Taxonomy" id="363863"/>
    <lineage>
        <taxon>Bacteria</taxon>
        <taxon>Bacillati</taxon>
        <taxon>Actinomycetota</taxon>
        <taxon>Actinomycetes</taxon>
        <taxon>Propionibacteriales</taxon>
        <taxon>Propionibacteriaceae</taxon>
        <taxon>Microlunatus</taxon>
    </lineage>
</organism>
<evidence type="ECO:0000259" key="6">
    <source>
        <dbReference type="Pfam" id="PF01497"/>
    </source>
</evidence>
<dbReference type="Pfam" id="PF01497">
    <property type="entry name" value="Peripla_BP_2"/>
    <property type="match status" value="1"/>
</dbReference>
<evidence type="ECO:0000256" key="4">
    <source>
        <dbReference type="ARBA" id="ARBA00022729"/>
    </source>
</evidence>
<dbReference type="InterPro" id="IPR051313">
    <property type="entry name" value="Bact_iron-sidero_bind"/>
</dbReference>
<feature type="signal peptide" evidence="5">
    <location>
        <begin position="1"/>
        <end position="24"/>
    </location>
</feature>
<evidence type="ECO:0000256" key="2">
    <source>
        <dbReference type="ARBA" id="ARBA00008814"/>
    </source>
</evidence>
<dbReference type="Gene3D" id="3.40.50.1980">
    <property type="entry name" value="Nitrogenase molybdenum iron protein domain"/>
    <property type="match status" value="2"/>
</dbReference>
<comment type="caution">
    <text evidence="7">The sequence shown here is derived from an EMBL/GenBank/DDBJ whole genome shotgun (WGS) entry which is preliminary data.</text>
</comment>
<dbReference type="Proteomes" id="UP001501490">
    <property type="component" value="Unassembled WGS sequence"/>
</dbReference>
<evidence type="ECO:0000313" key="7">
    <source>
        <dbReference type="EMBL" id="GAA3641889.1"/>
    </source>
</evidence>
<keyword evidence="3" id="KW-0813">Transport</keyword>
<comment type="similarity">
    <text evidence="2">Belongs to the bacterial solute-binding protein 8 family.</text>
</comment>
<dbReference type="SUPFAM" id="SSF53807">
    <property type="entry name" value="Helical backbone' metal receptor"/>
    <property type="match status" value="1"/>
</dbReference>
<evidence type="ECO:0000256" key="1">
    <source>
        <dbReference type="ARBA" id="ARBA00004196"/>
    </source>
</evidence>
<comment type="subcellular location">
    <subcellularLocation>
        <location evidence="1">Cell envelope</location>
    </subcellularLocation>
</comment>
<dbReference type="EMBL" id="BAABAB010000052">
    <property type="protein sequence ID" value="GAA3641889.1"/>
    <property type="molecule type" value="Genomic_DNA"/>
</dbReference>
<dbReference type="PANTHER" id="PTHR30532:SF24">
    <property type="entry name" value="FERRIC ENTEROBACTIN-BINDING PERIPLASMIC PROTEIN FEPB"/>
    <property type="match status" value="1"/>
</dbReference>
<gene>
    <name evidence="7" type="primary">desE_2</name>
    <name evidence="7" type="ORF">GCM10022236_50670</name>
</gene>
<evidence type="ECO:0000256" key="3">
    <source>
        <dbReference type="ARBA" id="ARBA00022448"/>
    </source>
</evidence>
<feature type="chain" id="PRO_5046615068" evidence="5">
    <location>
        <begin position="25"/>
        <end position="340"/>
    </location>
</feature>
<protein>
    <submittedName>
        <fullName evidence="7">Siderophore-binding protein DesE</fullName>
    </submittedName>
</protein>
<reference evidence="8" key="1">
    <citation type="journal article" date="2019" name="Int. J. Syst. Evol. Microbiol.">
        <title>The Global Catalogue of Microorganisms (GCM) 10K type strain sequencing project: providing services to taxonomists for standard genome sequencing and annotation.</title>
        <authorList>
            <consortium name="The Broad Institute Genomics Platform"/>
            <consortium name="The Broad Institute Genome Sequencing Center for Infectious Disease"/>
            <person name="Wu L."/>
            <person name="Ma J."/>
        </authorList>
    </citation>
    <scope>NUCLEOTIDE SEQUENCE [LARGE SCALE GENOMIC DNA]</scope>
    <source>
        <strain evidence="8">JCM 16929</strain>
    </source>
</reference>